<dbReference type="SUPFAM" id="SSF47413">
    <property type="entry name" value="lambda repressor-like DNA-binding domains"/>
    <property type="match status" value="1"/>
</dbReference>
<sequence>MLQPAMSPARPTSAPAATPAAQRAHATIHDVARVAGVSVASVSRVFNGRDHVRAEMRTRVEEAAAQLGYVPHAGARSLSMARTGAIGVVLPDLHGEFFSELLRGMDREASTRRLGLLLTVLHDGRGLDTLTALRGQVDGLVVMAPELDPDVLARHMPRGLAAVFLACAPQVGSPNLRIDNRAGAAAAVTHLAAGGAKRIVHISGPAGNLDAQERRAGAEAAAAEAGVALSVIEGDFLEASGTKVGERVAAGTLAADAIFAANDMMAIGALMALKRHGIAVPEQVAVAGFDDIPLARLVSPALTSVAIDIAAMGARAVAQLAARIAGTREESSGDASTGADEVIVPHLMVRETTRETDRG</sequence>
<evidence type="ECO:0000256" key="3">
    <source>
        <dbReference type="ARBA" id="ARBA00023125"/>
    </source>
</evidence>
<evidence type="ECO:0000313" key="7">
    <source>
        <dbReference type="EMBL" id="MBB4609288.1"/>
    </source>
</evidence>
<dbReference type="Gene3D" id="3.40.50.2300">
    <property type="match status" value="2"/>
</dbReference>
<reference evidence="7 8" key="1">
    <citation type="submission" date="2020-08" db="EMBL/GenBank/DDBJ databases">
        <title>Genomic Encyclopedia of Type Strains, Phase IV (KMG-IV): sequencing the most valuable type-strain genomes for metagenomic binning, comparative biology and taxonomic classification.</title>
        <authorList>
            <person name="Goeker M."/>
        </authorList>
    </citation>
    <scope>NUCLEOTIDE SEQUENCE [LARGE SCALE GENOMIC DNA]</scope>
    <source>
        <strain evidence="7 8">DSM 14562</strain>
    </source>
</reference>
<dbReference type="InterPro" id="IPR046335">
    <property type="entry name" value="LacI/GalR-like_sensor"/>
</dbReference>
<dbReference type="SMART" id="SM00354">
    <property type="entry name" value="HTH_LACI"/>
    <property type="match status" value="1"/>
</dbReference>
<proteinExistence type="predicted"/>
<dbReference type="Pfam" id="PF00356">
    <property type="entry name" value="LacI"/>
    <property type="match status" value="1"/>
</dbReference>
<keyword evidence="3" id="KW-0238">DNA-binding</keyword>
<dbReference type="Gene3D" id="1.10.260.40">
    <property type="entry name" value="lambda repressor-like DNA-binding domains"/>
    <property type="match status" value="1"/>
</dbReference>
<dbReference type="InterPro" id="IPR028082">
    <property type="entry name" value="Peripla_BP_I"/>
</dbReference>
<dbReference type="Proteomes" id="UP000584663">
    <property type="component" value="Unassembled WGS sequence"/>
</dbReference>
<dbReference type="PRINTS" id="PR00036">
    <property type="entry name" value="HTHLACI"/>
</dbReference>
<comment type="caution">
    <text evidence="7">The sequence shown here is derived from an EMBL/GenBank/DDBJ whole genome shotgun (WGS) entry which is preliminary data.</text>
</comment>
<dbReference type="EMBL" id="JACHNX010000004">
    <property type="protein sequence ID" value="MBB4609288.1"/>
    <property type="molecule type" value="Genomic_DNA"/>
</dbReference>
<keyword evidence="8" id="KW-1185">Reference proteome</keyword>
<feature type="domain" description="HTH lacI-type" evidence="6">
    <location>
        <begin position="26"/>
        <end position="80"/>
    </location>
</feature>
<evidence type="ECO:0000256" key="4">
    <source>
        <dbReference type="ARBA" id="ARBA00023163"/>
    </source>
</evidence>
<evidence type="ECO:0000256" key="5">
    <source>
        <dbReference type="SAM" id="MobiDB-lite"/>
    </source>
</evidence>
<keyword evidence="1" id="KW-0678">Repressor</keyword>
<evidence type="ECO:0000256" key="2">
    <source>
        <dbReference type="ARBA" id="ARBA00023015"/>
    </source>
</evidence>
<evidence type="ECO:0000259" key="6">
    <source>
        <dbReference type="PROSITE" id="PS50932"/>
    </source>
</evidence>
<keyword evidence="2" id="KW-0805">Transcription regulation</keyword>
<gene>
    <name evidence="7" type="ORF">GGQ89_001500</name>
</gene>
<dbReference type="CDD" id="cd06267">
    <property type="entry name" value="PBP1_LacI_sugar_binding-like"/>
    <property type="match status" value="1"/>
</dbReference>
<dbReference type="PANTHER" id="PTHR30146:SF151">
    <property type="entry name" value="HTH-TYPE TRANSCRIPTIONAL REPRESSOR CYTR"/>
    <property type="match status" value="1"/>
</dbReference>
<name>A0ABR6K855_9SPHN</name>
<feature type="region of interest" description="Disordered" evidence="5">
    <location>
        <begin position="1"/>
        <end position="22"/>
    </location>
</feature>
<accession>A0ABR6K855</accession>
<evidence type="ECO:0000256" key="1">
    <source>
        <dbReference type="ARBA" id="ARBA00022491"/>
    </source>
</evidence>
<dbReference type="PANTHER" id="PTHR30146">
    <property type="entry name" value="LACI-RELATED TRANSCRIPTIONAL REPRESSOR"/>
    <property type="match status" value="1"/>
</dbReference>
<dbReference type="CDD" id="cd01392">
    <property type="entry name" value="HTH_LacI"/>
    <property type="match status" value="1"/>
</dbReference>
<dbReference type="InterPro" id="IPR010982">
    <property type="entry name" value="Lambda_DNA-bd_dom_sf"/>
</dbReference>
<dbReference type="SUPFAM" id="SSF53822">
    <property type="entry name" value="Periplasmic binding protein-like I"/>
    <property type="match status" value="1"/>
</dbReference>
<keyword evidence="4" id="KW-0804">Transcription</keyword>
<dbReference type="Pfam" id="PF13377">
    <property type="entry name" value="Peripla_BP_3"/>
    <property type="match status" value="1"/>
</dbReference>
<dbReference type="RefSeq" id="WP_240456446.1">
    <property type="nucleotide sequence ID" value="NZ_JACHNX010000004.1"/>
</dbReference>
<dbReference type="InterPro" id="IPR000843">
    <property type="entry name" value="HTH_LacI"/>
</dbReference>
<organism evidence="7 8">
    <name type="scientific">Sphingomonas yabuuchiae</name>
    <dbReference type="NCBI Taxonomy" id="172044"/>
    <lineage>
        <taxon>Bacteria</taxon>
        <taxon>Pseudomonadati</taxon>
        <taxon>Pseudomonadota</taxon>
        <taxon>Alphaproteobacteria</taxon>
        <taxon>Sphingomonadales</taxon>
        <taxon>Sphingomonadaceae</taxon>
        <taxon>Sphingomonas</taxon>
    </lineage>
</organism>
<evidence type="ECO:0000313" key="8">
    <source>
        <dbReference type="Proteomes" id="UP000584663"/>
    </source>
</evidence>
<dbReference type="PROSITE" id="PS50932">
    <property type="entry name" value="HTH_LACI_2"/>
    <property type="match status" value="1"/>
</dbReference>
<protein>
    <submittedName>
        <fullName evidence="7">LacI family transcriptional regulator</fullName>
    </submittedName>
</protein>